<dbReference type="InterPro" id="IPR005467">
    <property type="entry name" value="His_kinase_dom"/>
</dbReference>
<dbReference type="GO" id="GO:0016301">
    <property type="term" value="F:kinase activity"/>
    <property type="evidence" value="ECO:0007669"/>
    <property type="project" value="UniProtKB-KW"/>
</dbReference>
<feature type="transmembrane region" description="Helical" evidence="16">
    <location>
        <begin position="199"/>
        <end position="217"/>
    </location>
</feature>
<comment type="subcellular location">
    <subcellularLocation>
        <location evidence="2">Cell inner membrane</location>
        <topology evidence="2">Multi-pass membrane protein</topology>
    </subcellularLocation>
</comment>
<keyword evidence="14 16" id="KW-0472">Membrane</keyword>
<dbReference type="CDD" id="cd00082">
    <property type="entry name" value="HisKA"/>
    <property type="match status" value="1"/>
</dbReference>
<dbReference type="SMART" id="SM00388">
    <property type="entry name" value="HisKA"/>
    <property type="match status" value="1"/>
</dbReference>
<dbReference type="InterPro" id="IPR003660">
    <property type="entry name" value="HAMP_dom"/>
</dbReference>
<keyword evidence="4" id="KW-1003">Cell membrane</keyword>
<evidence type="ECO:0000256" key="7">
    <source>
        <dbReference type="ARBA" id="ARBA00022679"/>
    </source>
</evidence>
<protein>
    <recommendedName>
        <fullName evidence="3">histidine kinase</fullName>
        <ecNumber evidence="3">2.7.13.3</ecNumber>
    </recommendedName>
</protein>
<evidence type="ECO:0000256" key="8">
    <source>
        <dbReference type="ARBA" id="ARBA00022692"/>
    </source>
</evidence>
<dbReference type="PANTHER" id="PTHR44936">
    <property type="entry name" value="SENSOR PROTEIN CREC"/>
    <property type="match status" value="1"/>
</dbReference>
<dbReference type="CDD" id="cd06225">
    <property type="entry name" value="HAMP"/>
    <property type="match status" value="1"/>
</dbReference>
<evidence type="ECO:0000256" key="4">
    <source>
        <dbReference type="ARBA" id="ARBA00022475"/>
    </source>
</evidence>
<keyword evidence="6" id="KW-0597">Phosphoprotein</keyword>
<dbReference type="Gene3D" id="3.30.565.10">
    <property type="entry name" value="Histidine kinase-like ATPase, C-terminal domain"/>
    <property type="match status" value="1"/>
</dbReference>
<dbReference type="EC" id="2.7.13.3" evidence="3"/>
<keyword evidence="8 16" id="KW-0812">Transmembrane</keyword>
<dbReference type="Pfam" id="PF00512">
    <property type="entry name" value="HisKA"/>
    <property type="match status" value="1"/>
</dbReference>
<feature type="domain" description="Histidine kinase" evidence="17">
    <location>
        <begin position="278"/>
        <end position="480"/>
    </location>
</feature>
<evidence type="ECO:0000256" key="10">
    <source>
        <dbReference type="ARBA" id="ARBA00022777"/>
    </source>
</evidence>
<evidence type="ECO:0000256" key="3">
    <source>
        <dbReference type="ARBA" id="ARBA00012438"/>
    </source>
</evidence>
<dbReference type="SUPFAM" id="SSF47384">
    <property type="entry name" value="Homodimeric domain of signal transducing histidine kinase"/>
    <property type="match status" value="1"/>
</dbReference>
<comment type="catalytic activity">
    <reaction evidence="1">
        <text>ATP + protein L-histidine = ADP + protein N-phospho-L-histidine.</text>
        <dbReference type="EC" id="2.7.13.3"/>
    </reaction>
</comment>
<evidence type="ECO:0000256" key="1">
    <source>
        <dbReference type="ARBA" id="ARBA00000085"/>
    </source>
</evidence>
<keyword evidence="10 19" id="KW-0418">Kinase</keyword>
<evidence type="ECO:0000313" key="19">
    <source>
        <dbReference type="EMBL" id="MET4757760.1"/>
    </source>
</evidence>
<keyword evidence="9" id="KW-0547">Nucleotide-binding</keyword>
<reference evidence="19 20" key="1">
    <citation type="submission" date="2024-06" db="EMBL/GenBank/DDBJ databases">
        <title>Genomic Encyclopedia of Type Strains, Phase V (KMG-V): Genome sequencing to study the core and pangenomes of soil and plant-associated prokaryotes.</title>
        <authorList>
            <person name="Whitman W."/>
        </authorList>
    </citation>
    <scope>NUCLEOTIDE SEQUENCE [LARGE SCALE GENOMIC DNA]</scope>
    <source>
        <strain evidence="19 20">NE40</strain>
    </source>
</reference>
<dbReference type="SUPFAM" id="SSF55874">
    <property type="entry name" value="ATPase domain of HSP90 chaperone/DNA topoisomerase II/histidine kinase"/>
    <property type="match status" value="1"/>
</dbReference>
<gene>
    <name evidence="19" type="ORF">V5J35_002952</name>
</gene>
<dbReference type="PRINTS" id="PR00344">
    <property type="entry name" value="BCTRLSENSOR"/>
</dbReference>
<dbReference type="InterPro" id="IPR003661">
    <property type="entry name" value="HisK_dim/P_dom"/>
</dbReference>
<keyword evidence="7" id="KW-0808">Transferase</keyword>
<dbReference type="RefSeq" id="WP_354007889.1">
    <property type="nucleotide sequence ID" value="NZ_JBEWTA010000001.1"/>
</dbReference>
<evidence type="ECO:0000259" key="18">
    <source>
        <dbReference type="PROSITE" id="PS50885"/>
    </source>
</evidence>
<dbReference type="InterPro" id="IPR036890">
    <property type="entry name" value="HATPase_C_sf"/>
</dbReference>
<dbReference type="Gene3D" id="1.10.287.130">
    <property type="match status" value="1"/>
</dbReference>
<dbReference type="SMART" id="SM00304">
    <property type="entry name" value="HAMP"/>
    <property type="match status" value="1"/>
</dbReference>
<keyword evidence="12 16" id="KW-1133">Transmembrane helix</keyword>
<evidence type="ECO:0000256" key="11">
    <source>
        <dbReference type="ARBA" id="ARBA00022840"/>
    </source>
</evidence>
<dbReference type="InterPro" id="IPR050980">
    <property type="entry name" value="2C_sensor_his_kinase"/>
</dbReference>
<evidence type="ECO:0000256" key="15">
    <source>
        <dbReference type="SAM" id="MobiDB-lite"/>
    </source>
</evidence>
<dbReference type="SMART" id="SM00387">
    <property type="entry name" value="HATPase_c"/>
    <property type="match status" value="1"/>
</dbReference>
<dbReference type="SUPFAM" id="SSF158472">
    <property type="entry name" value="HAMP domain-like"/>
    <property type="match status" value="1"/>
</dbReference>
<evidence type="ECO:0000256" key="6">
    <source>
        <dbReference type="ARBA" id="ARBA00022553"/>
    </source>
</evidence>
<evidence type="ECO:0000256" key="2">
    <source>
        <dbReference type="ARBA" id="ARBA00004429"/>
    </source>
</evidence>
<keyword evidence="11" id="KW-0067">ATP-binding</keyword>
<evidence type="ECO:0000313" key="20">
    <source>
        <dbReference type="Proteomes" id="UP001549366"/>
    </source>
</evidence>
<dbReference type="PROSITE" id="PS50109">
    <property type="entry name" value="HIS_KIN"/>
    <property type="match status" value="1"/>
</dbReference>
<proteinExistence type="predicted"/>
<evidence type="ECO:0000256" key="13">
    <source>
        <dbReference type="ARBA" id="ARBA00023012"/>
    </source>
</evidence>
<dbReference type="PANTHER" id="PTHR44936:SF5">
    <property type="entry name" value="SENSOR HISTIDINE KINASE ENVZ"/>
    <property type="match status" value="1"/>
</dbReference>
<dbReference type="InterPro" id="IPR036097">
    <property type="entry name" value="HisK_dim/P_sf"/>
</dbReference>
<keyword evidence="5" id="KW-0997">Cell inner membrane</keyword>
<dbReference type="InterPro" id="IPR004358">
    <property type="entry name" value="Sig_transdc_His_kin-like_C"/>
</dbReference>
<evidence type="ECO:0000256" key="5">
    <source>
        <dbReference type="ARBA" id="ARBA00022519"/>
    </source>
</evidence>
<accession>A0ABV2SJ31</accession>
<feature type="region of interest" description="Disordered" evidence="15">
    <location>
        <begin position="132"/>
        <end position="156"/>
    </location>
</feature>
<dbReference type="Proteomes" id="UP001549366">
    <property type="component" value="Unassembled WGS sequence"/>
</dbReference>
<dbReference type="PROSITE" id="PS50885">
    <property type="entry name" value="HAMP"/>
    <property type="match status" value="1"/>
</dbReference>
<feature type="domain" description="HAMP" evidence="18">
    <location>
        <begin position="218"/>
        <end position="270"/>
    </location>
</feature>
<dbReference type="Pfam" id="PF00672">
    <property type="entry name" value="HAMP"/>
    <property type="match status" value="1"/>
</dbReference>
<feature type="compositionally biased region" description="Basic and acidic residues" evidence="15">
    <location>
        <begin position="134"/>
        <end position="156"/>
    </location>
</feature>
<dbReference type="EMBL" id="JBEWTB010000002">
    <property type="protein sequence ID" value="MET4757760.1"/>
    <property type="molecule type" value="Genomic_DNA"/>
</dbReference>
<sequence>MIKRFSKLRSSRFWPESLASQMILVVLLGMALALAISLWMAGDAHKAAVNRINQWMLTRQSAILAEVLEASPASLHQPILNTTRRENAFFRLSDQSLVPAGDYSPEEKMLIDRIAGAFDDPKPGRQIRVNLASERSEEMTPPRRSRHWEERRRDRDHDRYKRRPNLLFLNVSIQLDDGQWLNMQSSTPKVMPLLAKRTAFLMVISTLCVLAGIIFMVRRITRPMRKLSSASHRLGLGEKIDPLQEEGPEDIRELIRAFNLMNERLQRFVADRTRMLAALSHDLRTPITSMRLRVELMEPGPDTDQLLATLDEMHQMSEATLAFMRQASDNEPTRAVDVNALLDSLCEDLQDIGLNVHYHVHYQDGQEVIAHCRLVSLKRAMRNLIENAVKYGSVAHVSLSAGQESAQIRIQDEGDGIPEAMTERVFEPFVRMEESRNRETGGIGLGMSIARNIIHSHGGDIHLENNDRGLLVTINLPLTKAV</sequence>
<evidence type="ECO:0000256" key="9">
    <source>
        <dbReference type="ARBA" id="ARBA00022741"/>
    </source>
</evidence>
<name>A0ABV2SJ31_9GAMM</name>
<evidence type="ECO:0000259" key="17">
    <source>
        <dbReference type="PROSITE" id="PS50109"/>
    </source>
</evidence>
<keyword evidence="13" id="KW-0902">Two-component regulatory system</keyword>
<evidence type="ECO:0000256" key="12">
    <source>
        <dbReference type="ARBA" id="ARBA00022989"/>
    </source>
</evidence>
<evidence type="ECO:0000256" key="16">
    <source>
        <dbReference type="SAM" id="Phobius"/>
    </source>
</evidence>
<keyword evidence="20" id="KW-1185">Reference proteome</keyword>
<dbReference type="InterPro" id="IPR003594">
    <property type="entry name" value="HATPase_dom"/>
</dbReference>
<organism evidence="19 20">
    <name type="scientific">Endozoicomonas lisbonensis</name>
    <dbReference type="NCBI Taxonomy" id="3120522"/>
    <lineage>
        <taxon>Bacteria</taxon>
        <taxon>Pseudomonadati</taxon>
        <taxon>Pseudomonadota</taxon>
        <taxon>Gammaproteobacteria</taxon>
        <taxon>Oceanospirillales</taxon>
        <taxon>Endozoicomonadaceae</taxon>
        <taxon>Endozoicomonas</taxon>
    </lineage>
</organism>
<evidence type="ECO:0000256" key="14">
    <source>
        <dbReference type="ARBA" id="ARBA00023136"/>
    </source>
</evidence>
<dbReference type="Pfam" id="PF02518">
    <property type="entry name" value="HATPase_c"/>
    <property type="match status" value="1"/>
</dbReference>
<comment type="caution">
    <text evidence="19">The sequence shown here is derived from an EMBL/GenBank/DDBJ whole genome shotgun (WGS) entry which is preliminary data.</text>
</comment>